<evidence type="ECO:0000256" key="2">
    <source>
        <dbReference type="SAM" id="Phobius"/>
    </source>
</evidence>
<keyword evidence="2" id="KW-0812">Transmembrane</keyword>
<feature type="compositionally biased region" description="Pro residues" evidence="1">
    <location>
        <begin position="20"/>
        <end position="30"/>
    </location>
</feature>
<comment type="caution">
    <text evidence="3">The sequence shown here is derived from an EMBL/GenBank/DDBJ whole genome shotgun (WGS) entry which is preliminary data.</text>
</comment>
<organism evidence="3 4">
    <name type="scientific">Streptomyces roseolus</name>
    <dbReference type="NCBI Taxonomy" id="67358"/>
    <lineage>
        <taxon>Bacteria</taxon>
        <taxon>Bacillati</taxon>
        <taxon>Actinomycetota</taxon>
        <taxon>Actinomycetes</taxon>
        <taxon>Kitasatosporales</taxon>
        <taxon>Streptomycetaceae</taxon>
        <taxon>Streptomyces</taxon>
    </lineage>
</organism>
<evidence type="ECO:0000256" key="1">
    <source>
        <dbReference type="SAM" id="MobiDB-lite"/>
    </source>
</evidence>
<evidence type="ECO:0008006" key="5">
    <source>
        <dbReference type="Google" id="ProtNLM"/>
    </source>
</evidence>
<sequence>MSTAPPPPNNTPHPYAGSPVGPPPPQPPPRRGWYGSLSEGGKVTVIGAVIVGVSTLAAAILPSLLSPGDGKGTGDAKPPAAQITTQEPTKTQEPTPTGESDPTGETPSQAPTATETATGGTTDGTTGATAPPASRTYVGVYQDQAMSLGLPRGDDVGSIDFDVPATRRYSDEEWTAEKEKAEQTGVPVAADLTYADTSYGYLALRNGRNAAQLQPTDPSEKGEDCARSAQVGGFTEAVMDDWTLPAQTVLCILTDQGNVARVTITGFIGGKKDGLTEPPTQISLKVTLWKPEG</sequence>
<dbReference type="EMBL" id="JAWJZF010000490">
    <property type="protein sequence ID" value="MDX2296164.1"/>
    <property type="molecule type" value="Genomic_DNA"/>
</dbReference>
<keyword evidence="2" id="KW-0472">Membrane</keyword>
<evidence type="ECO:0000313" key="4">
    <source>
        <dbReference type="Proteomes" id="UP001278571"/>
    </source>
</evidence>
<feature type="transmembrane region" description="Helical" evidence="2">
    <location>
        <begin position="43"/>
        <end position="65"/>
    </location>
</feature>
<feature type="compositionally biased region" description="Pro residues" evidence="1">
    <location>
        <begin position="1"/>
        <end position="11"/>
    </location>
</feature>
<feature type="compositionally biased region" description="Low complexity" evidence="1">
    <location>
        <begin position="82"/>
        <end position="99"/>
    </location>
</feature>
<reference evidence="3 4" key="1">
    <citation type="submission" date="2023-10" db="EMBL/GenBank/DDBJ databases">
        <authorList>
            <person name="Wang X.X."/>
        </authorList>
    </citation>
    <scope>NUCLEOTIDE SEQUENCE [LARGE SCALE GENOMIC DNA]</scope>
    <source>
        <strain evidence="3 4">NBRC 12816</strain>
    </source>
</reference>
<proteinExistence type="predicted"/>
<keyword evidence="2" id="KW-1133">Transmembrane helix</keyword>
<name>A0ABU4KF61_9ACTN</name>
<accession>A0ABU4KF61</accession>
<dbReference type="Proteomes" id="UP001278571">
    <property type="component" value="Unassembled WGS sequence"/>
</dbReference>
<dbReference type="RefSeq" id="WP_319012345.1">
    <property type="nucleotide sequence ID" value="NZ_JAWJZF010000490.1"/>
</dbReference>
<protein>
    <recommendedName>
        <fullName evidence="5">Aromatic ring-opening dioxygenase LigA</fullName>
    </recommendedName>
</protein>
<keyword evidence="4" id="KW-1185">Reference proteome</keyword>
<evidence type="ECO:0000313" key="3">
    <source>
        <dbReference type="EMBL" id="MDX2296164.1"/>
    </source>
</evidence>
<feature type="region of interest" description="Disordered" evidence="1">
    <location>
        <begin position="1"/>
        <end position="38"/>
    </location>
</feature>
<feature type="compositionally biased region" description="Low complexity" evidence="1">
    <location>
        <begin position="110"/>
        <end position="133"/>
    </location>
</feature>
<feature type="region of interest" description="Disordered" evidence="1">
    <location>
        <begin position="65"/>
        <end position="134"/>
    </location>
</feature>
<gene>
    <name evidence="3" type="ORF">R2363_28795</name>
</gene>